<dbReference type="NCBIfam" id="NF033510">
    <property type="entry name" value="Ca_tandemer"/>
    <property type="match status" value="5"/>
</dbReference>
<organism evidence="5 6">
    <name type="scientific">Acinetobacter amyesii</name>
    <dbReference type="NCBI Taxonomy" id="2942470"/>
    <lineage>
        <taxon>Bacteria</taxon>
        <taxon>Pseudomonadati</taxon>
        <taxon>Pseudomonadota</taxon>
        <taxon>Gammaproteobacteria</taxon>
        <taxon>Moraxellales</taxon>
        <taxon>Moraxellaceae</taxon>
        <taxon>Acinetobacter</taxon>
    </lineage>
</organism>
<dbReference type="Proteomes" id="UP000191160">
    <property type="component" value="Unassembled WGS sequence"/>
</dbReference>
<proteinExistence type="predicted"/>
<evidence type="ECO:0000259" key="2">
    <source>
        <dbReference type="Pfam" id="PF17936"/>
    </source>
</evidence>
<feature type="domain" description="Bacterial Ig" evidence="2">
    <location>
        <begin position="342"/>
        <end position="420"/>
    </location>
</feature>
<dbReference type="NCBIfam" id="NF033677">
    <property type="entry name" value="biofilm_BapA_N"/>
    <property type="match status" value="1"/>
</dbReference>
<comment type="caution">
    <text evidence="5">The sequence shown here is derived from an EMBL/GenBank/DDBJ whole genome shotgun (WGS) entry which is preliminary data.</text>
</comment>
<dbReference type="Pfam" id="PF22783">
    <property type="entry name" value="BapA_N"/>
    <property type="match status" value="1"/>
</dbReference>
<reference evidence="5 6" key="1">
    <citation type="submission" date="2017-02" db="EMBL/GenBank/DDBJ databases">
        <title>Acinetobacter sp. ANC 4945, whole genome shotgun sequencing project.</title>
        <authorList>
            <person name="Radolfova-Krizova L."/>
            <person name="Al Atrouni A."/>
            <person name="Nemec A."/>
        </authorList>
    </citation>
    <scope>NUCLEOTIDE SEQUENCE [LARGE SCALE GENOMIC DNA]</scope>
    <source>
        <strain evidence="5 6">ANC 4945</strain>
    </source>
</reference>
<dbReference type="InterPro" id="IPR041498">
    <property type="entry name" value="Big_6"/>
</dbReference>
<dbReference type="AlphaFoldDB" id="A0A1T1GY33"/>
<feature type="domain" description="Bacterial Ig" evidence="2">
    <location>
        <begin position="258"/>
        <end position="333"/>
    </location>
</feature>
<feature type="region of interest" description="Disordered" evidence="1">
    <location>
        <begin position="160"/>
        <end position="183"/>
    </location>
</feature>
<feature type="domain" description="Biofilm-associated protein BapA-like prefix-like" evidence="4">
    <location>
        <begin position="1"/>
        <end position="111"/>
    </location>
</feature>
<dbReference type="EMBL" id="MVKX01000005">
    <property type="protein sequence ID" value="OOV82542.1"/>
    <property type="molecule type" value="Genomic_DNA"/>
</dbReference>
<dbReference type="Pfam" id="PF17936">
    <property type="entry name" value="Big_6"/>
    <property type="match status" value="4"/>
</dbReference>
<evidence type="ECO:0000259" key="3">
    <source>
        <dbReference type="Pfam" id="PF19077"/>
    </source>
</evidence>
<feature type="domain" description="Bacterial Ig-like" evidence="3">
    <location>
        <begin position="535"/>
        <end position="611"/>
    </location>
</feature>
<gene>
    <name evidence="5" type="ORF">B1202_08735</name>
</gene>
<dbReference type="InterPro" id="IPR044016">
    <property type="entry name" value="Big_13"/>
</dbReference>
<feature type="domain" description="Bacterial Ig" evidence="2">
    <location>
        <begin position="426"/>
        <end position="503"/>
    </location>
</feature>
<evidence type="ECO:0000259" key="4">
    <source>
        <dbReference type="Pfam" id="PF22783"/>
    </source>
</evidence>
<evidence type="ECO:0000313" key="5">
    <source>
        <dbReference type="EMBL" id="OOV82542.1"/>
    </source>
</evidence>
<feature type="domain" description="Bacterial Ig" evidence="2">
    <location>
        <begin position="169"/>
        <end position="247"/>
    </location>
</feature>
<dbReference type="Pfam" id="PF19077">
    <property type="entry name" value="Big_13"/>
    <property type="match status" value="1"/>
</dbReference>
<accession>A0A1T1GY33</accession>
<sequence>MTKIVVISKKDQTILKETQATKIQISQPSVIQLELKPADIQSIHRVGNQCVITLKNGQKIVIDHFYTDDFGSDNSLVLHSGPEQFELVEMDVDGKTVSYRSVNEFAQPLSASTQLNQVTTPAQATEVASEDDGSPSLLKAGLAILGAEAVYLLAFDKEDDKSSSNDKTAPSTPTGSFDSDGKVVSGKAEAGATVYIVDAKGNTIGQSKADADGNYKITLDDPITDGNRVILYAKDKAGNSSQSTILTGSKDTIVPDAANAQVDESGKFVSGSAEAGAKVYIYAADGTTLLGGPVTAASDGNFSITLSDTLEAGETAKVIVEDKAGNKSEAQSVEMGKDTLRPDQPKIEVNKAGTELVGTAEANSTIQILDANLQVIATTTVDANGQFKLTLSPALSDSNKTTIIVVDAAGNQSVPLNVSAGTDNTAPVAPTATINTDGTEVSGSAEIGAKITIKNSAGNTLGTATVGDDGRYTVKLSSAITDNNVVQVTATDAAGNSSKSTQVIGTKDTIAPSAPTLTIVYDDRETTKLTIKQGESTQDSTPSFEGKGEANATITIYKNGVAVATVKADTSGKWLYTPESDLAAGKYSYSFTQTDLAGNTSAKSSAFDFTVEAMTVAKASLFLMSEEQASVELHDQASMLTDDNSVFDVLAQHSVSSFGLNETSSFISDDQIDLNSLLSNQEPNNALDVISDDSSYLNASINPVSGGTAVSNAAFQTAWGTLDPLDQSLNVLPLY</sequence>
<name>A0A1T1GY33_9GAMM</name>
<dbReference type="InterPro" id="IPR013783">
    <property type="entry name" value="Ig-like_fold"/>
</dbReference>
<evidence type="ECO:0000313" key="6">
    <source>
        <dbReference type="Proteomes" id="UP000191160"/>
    </source>
</evidence>
<dbReference type="Gene3D" id="2.60.40.10">
    <property type="entry name" value="Immunoglobulins"/>
    <property type="match status" value="5"/>
</dbReference>
<dbReference type="RefSeq" id="WP_078190185.1">
    <property type="nucleotide sequence ID" value="NZ_JAMCOZ010000003.1"/>
</dbReference>
<feature type="compositionally biased region" description="Polar residues" evidence="1">
    <location>
        <begin position="168"/>
        <end position="177"/>
    </location>
</feature>
<evidence type="ECO:0000256" key="1">
    <source>
        <dbReference type="SAM" id="MobiDB-lite"/>
    </source>
</evidence>
<evidence type="ECO:0008006" key="7">
    <source>
        <dbReference type="Google" id="ProtNLM"/>
    </source>
</evidence>
<dbReference type="InterPro" id="IPR048051">
    <property type="entry name" value="BapA-like_prefix-like"/>
</dbReference>
<protein>
    <recommendedName>
        <fullName evidence="7">BapA prefix-like domain-containing protein</fullName>
    </recommendedName>
</protein>
<keyword evidence="6" id="KW-1185">Reference proteome</keyword>